<feature type="domain" description="ABC-2 type transporter transmembrane" evidence="6">
    <location>
        <begin position="24"/>
        <end position="326"/>
    </location>
</feature>
<dbReference type="AlphaFoldDB" id="A0A3P7NY71"/>
<evidence type="ECO:0000256" key="5">
    <source>
        <dbReference type="SAM" id="Phobius"/>
    </source>
</evidence>
<dbReference type="GO" id="GO:0016020">
    <property type="term" value="C:membrane"/>
    <property type="evidence" value="ECO:0007669"/>
    <property type="project" value="UniProtKB-SubCell"/>
</dbReference>
<accession>A0A3P7NY71</accession>
<keyword evidence="2 5" id="KW-0812">Transmembrane</keyword>
<dbReference type="GO" id="GO:0140359">
    <property type="term" value="F:ABC-type transporter activity"/>
    <property type="evidence" value="ECO:0007669"/>
    <property type="project" value="InterPro"/>
</dbReference>
<feature type="transmembrane region" description="Helical" evidence="5">
    <location>
        <begin position="307"/>
        <end position="326"/>
    </location>
</feature>
<gene>
    <name evidence="7" type="ORF">PATL70BA_2032</name>
</gene>
<evidence type="ECO:0000256" key="3">
    <source>
        <dbReference type="ARBA" id="ARBA00022989"/>
    </source>
</evidence>
<dbReference type="RefSeq" id="WP_125137146.1">
    <property type="nucleotide sequence ID" value="NZ_LR130778.1"/>
</dbReference>
<dbReference type="InterPro" id="IPR013525">
    <property type="entry name" value="ABC2_TM"/>
</dbReference>
<evidence type="ECO:0000256" key="2">
    <source>
        <dbReference type="ARBA" id="ARBA00022692"/>
    </source>
</evidence>
<reference evidence="7 8" key="1">
    <citation type="submission" date="2018-09" db="EMBL/GenBank/DDBJ databases">
        <authorList>
            <person name="Postec A."/>
        </authorList>
    </citation>
    <scope>NUCLEOTIDE SEQUENCE [LARGE SCALE GENOMIC DNA]</scope>
    <source>
        <strain evidence="7">70B-A</strain>
    </source>
</reference>
<comment type="subcellular location">
    <subcellularLocation>
        <location evidence="1">Membrane</location>
        <topology evidence="1">Multi-pass membrane protein</topology>
    </subcellularLocation>
</comment>
<dbReference type="Proteomes" id="UP000279029">
    <property type="component" value="Chromosome"/>
</dbReference>
<evidence type="ECO:0000313" key="7">
    <source>
        <dbReference type="EMBL" id="VDN47915.1"/>
    </source>
</evidence>
<feature type="transmembrane region" description="Helical" evidence="5">
    <location>
        <begin position="192"/>
        <end position="217"/>
    </location>
</feature>
<sequence>MIRKIFIIFLRDMKTSVRNFITLYILVVPVIFAVLINVFSPGINDTTVEILLLEGENPPQAEYFKQFAKVELSESLEATHDRVRKRDNIIAILPGTSKDYYILTQGNEPDYVVDYVKNLASFAHFDIGMDDRAAEILTYGREIPPLKKLMVNTAMIFTSVLGGMIIALNIVEEKTDNTISAIHLSPVSRLGFIAGKSMMGVVIPVVGSILLLIITGFGGINFFHVFFMVTTSCIISILIGFIEGINNDDVMNAAGNMKLLFLPLFGSIAGVELLADKWQPLFYWIPFYWTYKGNDLVLSNRGSWMEIMKYSGIVLGISILVFLILAPKIRKGLE</sequence>
<protein>
    <submittedName>
        <fullName evidence="7">ABC transporter permease</fullName>
    </submittedName>
</protein>
<feature type="transmembrane region" description="Helical" evidence="5">
    <location>
        <begin position="257"/>
        <end position="275"/>
    </location>
</feature>
<feature type="transmembrane region" description="Helical" evidence="5">
    <location>
        <begin position="223"/>
        <end position="245"/>
    </location>
</feature>
<keyword evidence="4 5" id="KW-0472">Membrane</keyword>
<evidence type="ECO:0000256" key="4">
    <source>
        <dbReference type="ARBA" id="ARBA00023136"/>
    </source>
</evidence>
<keyword evidence="3 5" id="KW-1133">Transmembrane helix</keyword>
<evidence type="ECO:0000313" key="8">
    <source>
        <dbReference type="Proteomes" id="UP000279029"/>
    </source>
</evidence>
<dbReference type="KEGG" id="cbar:PATL70BA_2032"/>
<evidence type="ECO:0000256" key="1">
    <source>
        <dbReference type="ARBA" id="ARBA00004141"/>
    </source>
</evidence>
<evidence type="ECO:0000259" key="6">
    <source>
        <dbReference type="Pfam" id="PF12698"/>
    </source>
</evidence>
<feature type="transmembrane region" description="Helical" evidence="5">
    <location>
        <begin position="21"/>
        <end position="43"/>
    </location>
</feature>
<dbReference type="Pfam" id="PF12698">
    <property type="entry name" value="ABC2_membrane_3"/>
    <property type="match status" value="1"/>
</dbReference>
<dbReference type="EMBL" id="LR130778">
    <property type="protein sequence ID" value="VDN47915.1"/>
    <property type="molecule type" value="Genomic_DNA"/>
</dbReference>
<dbReference type="OrthoDB" id="2162283at2"/>
<name>A0A3P7NY71_9FIRM</name>
<feature type="transmembrane region" description="Helical" evidence="5">
    <location>
        <begin position="149"/>
        <end position="171"/>
    </location>
</feature>
<keyword evidence="8" id="KW-1185">Reference proteome</keyword>
<proteinExistence type="predicted"/>
<organism evidence="7 8">
    <name type="scientific">Petrocella atlantisensis</name>
    <dbReference type="NCBI Taxonomy" id="2173034"/>
    <lineage>
        <taxon>Bacteria</taxon>
        <taxon>Bacillati</taxon>
        <taxon>Bacillota</taxon>
        <taxon>Clostridia</taxon>
        <taxon>Lachnospirales</taxon>
        <taxon>Vallitaleaceae</taxon>
        <taxon>Petrocella</taxon>
    </lineage>
</organism>